<dbReference type="EMBL" id="CP041090">
    <property type="protein sequence ID" value="QDF37214.1"/>
    <property type="molecule type" value="Genomic_DNA"/>
</dbReference>
<organism evidence="5 6">
    <name type="scientific">Bradyrhizobium symbiodeficiens</name>
    <dbReference type="NCBI Taxonomy" id="1404367"/>
    <lineage>
        <taxon>Bacteria</taxon>
        <taxon>Pseudomonadati</taxon>
        <taxon>Pseudomonadota</taxon>
        <taxon>Alphaproteobacteria</taxon>
        <taxon>Hyphomicrobiales</taxon>
        <taxon>Nitrobacteraceae</taxon>
        <taxon>Bradyrhizobium</taxon>
    </lineage>
</organism>
<dbReference type="RefSeq" id="WP_094974832.1">
    <property type="nucleotide sequence ID" value="NZ_CP029427.2"/>
</dbReference>
<evidence type="ECO:0000256" key="1">
    <source>
        <dbReference type="ARBA" id="ARBA00022679"/>
    </source>
</evidence>
<dbReference type="InterPro" id="IPR017557">
    <property type="entry name" value="Holo-ACP_synthase"/>
</dbReference>
<reference evidence="5 6" key="2">
    <citation type="journal article" date="2020" name="Int. J. Syst. Evol. Microbiol.">
        <title>Description and complete genome sequences of Bradyrhizobium symbiodeficiens sp. nov., a non-symbiotic bacterium associated with legumes native to Canada.</title>
        <authorList>
            <person name="Bromfield E.S.P."/>
            <person name="Cloutier S."/>
            <person name="Nguyen H.D.T."/>
        </authorList>
    </citation>
    <scope>NUCLEOTIDE SEQUENCE [LARGE SCALE GENOMIC DNA]</scope>
    <source>
        <strain evidence="5 6">65S1MB</strain>
    </source>
</reference>
<evidence type="ECO:0000313" key="5">
    <source>
        <dbReference type="EMBL" id="QDF37214.1"/>
    </source>
</evidence>
<feature type="domain" description="Phosphoribosyl-dephospho-CoA transferase MdcG C-terminal" evidence="3">
    <location>
        <begin position="96"/>
        <end position="214"/>
    </location>
</feature>
<dbReference type="InterPro" id="IPR049180">
    <property type="entry name" value="MdcG_C"/>
</dbReference>
<sequence length="226" mass="24785">MTSPCKHSERQPGRHDLVFVSPDGWRAILDSRGDLATDVLVARWPKMRWPTIRRRALPSEATGLALGLPLPPSAGKKRISLVVDIDHVASVARPPSLRQARAYAPRSWWLTLDRLDELALRHAVDARVFGSLAWQSLTGLDYVTGRSDLDILFEVQGETDVDRFVAEVAAIETGAPMRLDGELMGADGAAVNWREFHGGADEILVKSIERAALLGRDQFISGAMGS</sequence>
<name>A0ABX5W2J3_9BRAD</name>
<keyword evidence="6" id="KW-1185">Reference proteome</keyword>
<dbReference type="NCBIfam" id="TIGR03135">
    <property type="entry name" value="malonate_mdcG"/>
    <property type="match status" value="1"/>
</dbReference>
<evidence type="ECO:0000259" key="3">
    <source>
        <dbReference type="Pfam" id="PF10620"/>
    </source>
</evidence>
<reference evidence="6" key="1">
    <citation type="submission" date="2019-06" db="EMBL/GenBank/DDBJ databases">
        <title>Whole-Genome Sequence of Bradyrhizobium sp. 3 Strain 65S1MB.</title>
        <authorList>
            <person name="Bromfield E.S.P."/>
            <person name="Cloutier S."/>
            <person name="Nguyen H.D.T."/>
        </authorList>
    </citation>
    <scope>NUCLEOTIDE SEQUENCE [LARGE SCALE GENOMIC DNA]</scope>
    <source>
        <strain evidence="6">65S1MB</strain>
    </source>
</reference>
<dbReference type="Proteomes" id="UP000319298">
    <property type="component" value="Chromosome"/>
</dbReference>
<accession>A0ABX5W2J3</accession>
<protein>
    <submittedName>
        <fullName evidence="5">Malonate decarboxylase holo-[acyl-carrier-protein] synthase</fullName>
    </submittedName>
</protein>
<feature type="domain" description="Phosphoribosyl-dephospho-CoA transferase MdcG N-terminal" evidence="4">
    <location>
        <begin position="14"/>
        <end position="94"/>
    </location>
</feature>
<dbReference type="Pfam" id="PF20866">
    <property type="entry name" value="MdcG_N"/>
    <property type="match status" value="1"/>
</dbReference>
<dbReference type="InterPro" id="IPR048903">
    <property type="entry name" value="MdcG_N"/>
</dbReference>
<evidence type="ECO:0000256" key="2">
    <source>
        <dbReference type="ARBA" id="ARBA00022695"/>
    </source>
</evidence>
<evidence type="ECO:0000313" key="6">
    <source>
        <dbReference type="Proteomes" id="UP000319298"/>
    </source>
</evidence>
<evidence type="ECO:0000259" key="4">
    <source>
        <dbReference type="Pfam" id="PF20866"/>
    </source>
</evidence>
<keyword evidence="1" id="KW-0808">Transferase</keyword>
<gene>
    <name evidence="5" type="primary">mdcG</name>
    <name evidence="5" type="ORF">FJN17_06310</name>
</gene>
<keyword evidence="2" id="KW-0548">Nucleotidyltransferase</keyword>
<proteinExistence type="predicted"/>
<dbReference type="Pfam" id="PF10620">
    <property type="entry name" value="MdcG"/>
    <property type="match status" value="1"/>
</dbReference>